<feature type="region of interest" description="Disordered" evidence="1">
    <location>
        <begin position="89"/>
        <end position="151"/>
    </location>
</feature>
<dbReference type="EMBL" id="BAAAXZ010000034">
    <property type="protein sequence ID" value="GAA2915300.1"/>
    <property type="molecule type" value="Genomic_DNA"/>
</dbReference>
<evidence type="ECO:0008006" key="5">
    <source>
        <dbReference type="Google" id="ProtNLM"/>
    </source>
</evidence>
<feature type="compositionally biased region" description="Low complexity" evidence="1">
    <location>
        <begin position="89"/>
        <end position="120"/>
    </location>
</feature>
<organism evidence="3 4">
    <name type="scientific">Streptomyces thioluteus</name>
    <dbReference type="NCBI Taxonomy" id="66431"/>
    <lineage>
        <taxon>Bacteria</taxon>
        <taxon>Bacillati</taxon>
        <taxon>Actinomycetota</taxon>
        <taxon>Actinomycetes</taxon>
        <taxon>Kitasatosporales</taxon>
        <taxon>Streptomycetaceae</taxon>
        <taxon>Streptomyces</taxon>
    </lineage>
</organism>
<sequence length="151" mass="14250">MKQGTIKTIGAAALGAAIAVATAGTASAAAPHAGPLERATGIAAGTSRSLPIEQVAPLLPGGPLIEAGNRALGSSAMKSTAAALDKAFFPAPAPKAPEAAPQSAPQSAPQAAPEAAAPADNKGNGGLLGLVPSGGLPKGLSTPNLLGGNRG</sequence>
<keyword evidence="2" id="KW-0732">Signal</keyword>
<reference evidence="3 4" key="1">
    <citation type="journal article" date="2019" name="Int. J. Syst. Evol. Microbiol.">
        <title>The Global Catalogue of Microorganisms (GCM) 10K type strain sequencing project: providing services to taxonomists for standard genome sequencing and annotation.</title>
        <authorList>
            <consortium name="The Broad Institute Genomics Platform"/>
            <consortium name="The Broad Institute Genome Sequencing Center for Infectious Disease"/>
            <person name="Wu L."/>
            <person name="Ma J."/>
        </authorList>
    </citation>
    <scope>NUCLEOTIDE SEQUENCE [LARGE SCALE GENOMIC DNA]</scope>
    <source>
        <strain evidence="3 4">JCM 4087</strain>
    </source>
</reference>
<protein>
    <recommendedName>
        <fullName evidence="5">ATP-binding protein</fullName>
    </recommendedName>
</protein>
<feature type="compositionally biased region" description="Low complexity" evidence="1">
    <location>
        <begin position="129"/>
        <end position="141"/>
    </location>
</feature>
<evidence type="ECO:0000256" key="1">
    <source>
        <dbReference type="SAM" id="MobiDB-lite"/>
    </source>
</evidence>
<feature type="chain" id="PRO_5045864192" description="ATP-binding protein" evidence="2">
    <location>
        <begin position="29"/>
        <end position="151"/>
    </location>
</feature>
<feature type="signal peptide" evidence="2">
    <location>
        <begin position="1"/>
        <end position="28"/>
    </location>
</feature>
<keyword evidence="4" id="KW-1185">Reference proteome</keyword>
<gene>
    <name evidence="3" type="ORF">GCM10020221_08750</name>
</gene>
<accession>A0ABN3WJA5</accession>
<proteinExistence type="predicted"/>
<comment type="caution">
    <text evidence="3">The sequence shown here is derived from an EMBL/GenBank/DDBJ whole genome shotgun (WGS) entry which is preliminary data.</text>
</comment>
<dbReference type="RefSeq" id="WP_344960981.1">
    <property type="nucleotide sequence ID" value="NZ_BAAAXZ010000034.1"/>
</dbReference>
<evidence type="ECO:0000256" key="2">
    <source>
        <dbReference type="SAM" id="SignalP"/>
    </source>
</evidence>
<dbReference type="Proteomes" id="UP001501102">
    <property type="component" value="Unassembled WGS sequence"/>
</dbReference>
<name>A0ABN3WJA5_STRTU</name>
<evidence type="ECO:0000313" key="3">
    <source>
        <dbReference type="EMBL" id="GAA2915300.1"/>
    </source>
</evidence>
<evidence type="ECO:0000313" key="4">
    <source>
        <dbReference type="Proteomes" id="UP001501102"/>
    </source>
</evidence>